<dbReference type="InterPro" id="IPR001296">
    <property type="entry name" value="Glyco_trans_1"/>
</dbReference>
<dbReference type="Proteomes" id="UP001359886">
    <property type="component" value="Unassembled WGS sequence"/>
</dbReference>
<organism evidence="3 4">
    <name type="scientific">Elongatibacter sediminis</name>
    <dbReference type="NCBI Taxonomy" id="3119006"/>
    <lineage>
        <taxon>Bacteria</taxon>
        <taxon>Pseudomonadati</taxon>
        <taxon>Pseudomonadota</taxon>
        <taxon>Gammaproteobacteria</taxon>
        <taxon>Chromatiales</taxon>
        <taxon>Wenzhouxiangellaceae</taxon>
        <taxon>Elongatibacter</taxon>
    </lineage>
</organism>
<dbReference type="AlphaFoldDB" id="A0AAW9RIR6"/>
<dbReference type="EC" id="2.4.-.-" evidence="3"/>
<name>A0AAW9RIR6_9GAMM</name>
<gene>
    <name evidence="3" type="ORF">V3330_13980</name>
</gene>
<keyword evidence="3" id="KW-0808">Transferase</keyword>
<feature type="domain" description="Glycosyltransferase subfamily 4-like N-terminal" evidence="2">
    <location>
        <begin position="13"/>
        <end position="162"/>
    </location>
</feature>
<reference evidence="3 4" key="1">
    <citation type="submission" date="2024-02" db="EMBL/GenBank/DDBJ databases">
        <title>A novel Wenzhouxiangellaceae bacterium, isolated from coastal sediments.</title>
        <authorList>
            <person name="Du Z.-J."/>
            <person name="Ye Y.-Q."/>
            <person name="Zhang X.-Y."/>
        </authorList>
    </citation>
    <scope>NUCLEOTIDE SEQUENCE [LARGE SCALE GENOMIC DNA]</scope>
    <source>
        <strain evidence="3 4">CH-27</strain>
    </source>
</reference>
<evidence type="ECO:0000313" key="3">
    <source>
        <dbReference type="EMBL" id="MEJ8568738.1"/>
    </source>
</evidence>
<comment type="caution">
    <text evidence="3">The sequence shown here is derived from an EMBL/GenBank/DDBJ whole genome shotgun (WGS) entry which is preliminary data.</text>
</comment>
<keyword evidence="4" id="KW-1185">Reference proteome</keyword>
<dbReference type="Pfam" id="PF00534">
    <property type="entry name" value="Glycos_transf_1"/>
    <property type="match status" value="1"/>
</dbReference>
<evidence type="ECO:0000313" key="4">
    <source>
        <dbReference type="Proteomes" id="UP001359886"/>
    </source>
</evidence>
<dbReference type="InterPro" id="IPR028098">
    <property type="entry name" value="Glyco_trans_4-like_N"/>
</dbReference>
<proteinExistence type="predicted"/>
<dbReference type="GO" id="GO:0016757">
    <property type="term" value="F:glycosyltransferase activity"/>
    <property type="evidence" value="ECO:0007669"/>
    <property type="project" value="UniProtKB-KW"/>
</dbReference>
<evidence type="ECO:0000259" key="1">
    <source>
        <dbReference type="Pfam" id="PF00534"/>
    </source>
</evidence>
<dbReference type="PANTHER" id="PTHR12526:SF638">
    <property type="entry name" value="SPORE COAT PROTEIN SA"/>
    <property type="match status" value="1"/>
</dbReference>
<sequence length="374" mass="40977">MHVVQALVSLNLGGSELVATELTEYLAATGHRVTVIAANGPLAPRVSAAGAAHLDWPIGRKRLATLAYVRRLAEWLNAEQPDVLHVHSRLPAWICLLALRRLSPERRPAFVTSMHGHYSVNRYSAVMARGDRVIAVSDHIREYTLRNYPMARAADVITVHGGTSAAQFPYGHRPDAVWWAQTLGEFPELEGKRIICLPGRLSRYKGHADFIELVAALAGEFPDIHGVVVGKARPGSRYRSELEGLAGRLGVLDRVTFTGARLDMRDWLAASEIVYSLCSDPPEAFGRTVPEALHLGVRVIGWDHGGVQEVLAGMFPEGAVPPDDPAALLDRTRAFLRDPPPVPPSDAFGLDESMRRTCAVYRALRPDPNDEAPR</sequence>
<dbReference type="Pfam" id="PF13439">
    <property type="entry name" value="Glyco_transf_4"/>
    <property type="match status" value="1"/>
</dbReference>
<accession>A0AAW9RIR6</accession>
<dbReference type="SUPFAM" id="SSF53756">
    <property type="entry name" value="UDP-Glycosyltransferase/glycogen phosphorylase"/>
    <property type="match status" value="1"/>
</dbReference>
<keyword evidence="3" id="KW-0328">Glycosyltransferase</keyword>
<protein>
    <submittedName>
        <fullName evidence="3">Glycosyltransferase</fullName>
        <ecNumber evidence="3">2.4.-.-</ecNumber>
    </submittedName>
</protein>
<feature type="domain" description="Glycosyl transferase family 1" evidence="1">
    <location>
        <begin position="189"/>
        <end position="339"/>
    </location>
</feature>
<dbReference type="RefSeq" id="WP_354696060.1">
    <property type="nucleotide sequence ID" value="NZ_JAZHOG010000009.1"/>
</dbReference>
<evidence type="ECO:0000259" key="2">
    <source>
        <dbReference type="Pfam" id="PF13439"/>
    </source>
</evidence>
<dbReference type="EMBL" id="JAZHOG010000009">
    <property type="protein sequence ID" value="MEJ8568738.1"/>
    <property type="molecule type" value="Genomic_DNA"/>
</dbReference>
<dbReference type="GO" id="GO:1901135">
    <property type="term" value="P:carbohydrate derivative metabolic process"/>
    <property type="evidence" value="ECO:0007669"/>
    <property type="project" value="UniProtKB-ARBA"/>
</dbReference>
<dbReference type="Gene3D" id="3.40.50.2000">
    <property type="entry name" value="Glycogen Phosphorylase B"/>
    <property type="match status" value="2"/>
</dbReference>
<dbReference type="PANTHER" id="PTHR12526">
    <property type="entry name" value="GLYCOSYLTRANSFERASE"/>
    <property type="match status" value="1"/>
</dbReference>